<dbReference type="Pfam" id="PF01323">
    <property type="entry name" value="DSBA"/>
    <property type="match status" value="1"/>
</dbReference>
<proteinExistence type="predicted"/>
<organism evidence="2 3">
    <name type="scientific">Ilyomonas limi</name>
    <dbReference type="NCBI Taxonomy" id="2575867"/>
    <lineage>
        <taxon>Bacteria</taxon>
        <taxon>Pseudomonadati</taxon>
        <taxon>Bacteroidota</taxon>
        <taxon>Chitinophagia</taxon>
        <taxon>Chitinophagales</taxon>
        <taxon>Chitinophagaceae</taxon>
        <taxon>Ilyomonas</taxon>
    </lineage>
</organism>
<evidence type="ECO:0000313" key="3">
    <source>
        <dbReference type="Proteomes" id="UP000305848"/>
    </source>
</evidence>
<dbReference type="OrthoDB" id="9799122at2"/>
<evidence type="ECO:0000313" key="2">
    <source>
        <dbReference type="EMBL" id="TKK64215.1"/>
    </source>
</evidence>
<dbReference type="GO" id="GO:0016491">
    <property type="term" value="F:oxidoreductase activity"/>
    <property type="evidence" value="ECO:0007669"/>
    <property type="project" value="InterPro"/>
</dbReference>
<dbReference type="RefSeq" id="WP_137264174.1">
    <property type="nucleotide sequence ID" value="NZ_SZQL01000039.1"/>
</dbReference>
<protein>
    <recommendedName>
        <fullName evidence="1">DSBA-like thioredoxin domain-containing protein</fullName>
    </recommendedName>
</protein>
<sequence>MKNENIIIDSECQKRDKNVESIAWHWYDFTCPFCYVSKSRNELLKENGFNVIALPFQAHPEVPEEGVYMGKRSGAMYEMLEKEAREANLLLNWPVRLPNSRYALVLSEQVRRHIPRLFQAVKDRLYAAHFALNEDLGSKEVVHNCLKEFGIREQEIASWLEGDSAFNDLRRSQHIAESVGVRGTPAWILDDQLIFGLQPRSYFQKFGKRV</sequence>
<name>A0A4U3KPN7_9BACT</name>
<dbReference type="PANTHER" id="PTHR13887:SF41">
    <property type="entry name" value="THIOREDOXIN SUPERFAMILY PROTEIN"/>
    <property type="match status" value="1"/>
</dbReference>
<dbReference type="EMBL" id="SZQL01000039">
    <property type="protein sequence ID" value="TKK64215.1"/>
    <property type="molecule type" value="Genomic_DNA"/>
</dbReference>
<reference evidence="2 3" key="1">
    <citation type="submission" date="2019-05" db="EMBL/GenBank/DDBJ databases">
        <title>Panacibacter sp. strain 17mud1-8 Genome sequencing and assembly.</title>
        <authorList>
            <person name="Chhetri G."/>
        </authorList>
    </citation>
    <scope>NUCLEOTIDE SEQUENCE [LARGE SCALE GENOMIC DNA]</scope>
    <source>
        <strain evidence="2 3">17mud1-8</strain>
    </source>
</reference>
<dbReference type="Gene3D" id="3.40.30.10">
    <property type="entry name" value="Glutaredoxin"/>
    <property type="match status" value="1"/>
</dbReference>
<evidence type="ECO:0000259" key="1">
    <source>
        <dbReference type="Pfam" id="PF01323"/>
    </source>
</evidence>
<dbReference type="PANTHER" id="PTHR13887">
    <property type="entry name" value="GLUTATHIONE S-TRANSFERASE KAPPA"/>
    <property type="match status" value="1"/>
</dbReference>
<dbReference type="AlphaFoldDB" id="A0A4U3KPN7"/>
<dbReference type="SUPFAM" id="SSF52833">
    <property type="entry name" value="Thioredoxin-like"/>
    <property type="match status" value="1"/>
</dbReference>
<comment type="caution">
    <text evidence="2">The sequence shown here is derived from an EMBL/GenBank/DDBJ whole genome shotgun (WGS) entry which is preliminary data.</text>
</comment>
<accession>A0A4U3KPN7</accession>
<dbReference type="InterPro" id="IPR036249">
    <property type="entry name" value="Thioredoxin-like_sf"/>
</dbReference>
<feature type="domain" description="DSBA-like thioredoxin" evidence="1">
    <location>
        <begin position="26"/>
        <end position="201"/>
    </location>
</feature>
<dbReference type="InterPro" id="IPR001853">
    <property type="entry name" value="DSBA-like_thioredoxin_dom"/>
</dbReference>
<dbReference type="Proteomes" id="UP000305848">
    <property type="component" value="Unassembled WGS sequence"/>
</dbReference>
<gene>
    <name evidence="2" type="ORF">FC093_23000</name>
</gene>
<keyword evidence="3" id="KW-1185">Reference proteome</keyword>